<dbReference type="Gene3D" id="1.10.10.10">
    <property type="entry name" value="Winged helix-like DNA-binding domain superfamily/Winged helix DNA-binding domain"/>
    <property type="match status" value="1"/>
</dbReference>
<dbReference type="AlphaFoldDB" id="A0A9W5VWG5"/>
<evidence type="ECO:0000313" key="4">
    <source>
        <dbReference type="EMBL" id="EPD30860.1"/>
    </source>
</evidence>
<keyword evidence="2" id="KW-0804">Transcription</keyword>
<evidence type="ECO:0000313" key="5">
    <source>
        <dbReference type="Proteomes" id="UP000014387"/>
    </source>
</evidence>
<name>A0A9W5VWG5_9ACTO</name>
<protein>
    <recommendedName>
        <fullName evidence="3">HTH deoR-type domain-containing protein</fullName>
    </recommendedName>
</protein>
<dbReference type="Pfam" id="PF08220">
    <property type="entry name" value="HTH_DeoR"/>
    <property type="match status" value="1"/>
</dbReference>
<dbReference type="InterPro" id="IPR036390">
    <property type="entry name" value="WH_DNA-bd_sf"/>
</dbReference>
<evidence type="ECO:0000256" key="2">
    <source>
        <dbReference type="ARBA" id="ARBA00023163"/>
    </source>
</evidence>
<dbReference type="Proteomes" id="UP000014387">
    <property type="component" value="Unassembled WGS sequence"/>
</dbReference>
<accession>A0A9W5VWG5</accession>
<dbReference type="SUPFAM" id="SSF100950">
    <property type="entry name" value="NagB/RpiA/CoA transferase-like"/>
    <property type="match status" value="1"/>
</dbReference>
<organism evidence="4 5">
    <name type="scientific">Gleimia europaea ACS-120-V-Col10b</name>
    <dbReference type="NCBI Taxonomy" id="883069"/>
    <lineage>
        <taxon>Bacteria</taxon>
        <taxon>Bacillati</taxon>
        <taxon>Actinomycetota</taxon>
        <taxon>Actinomycetes</taxon>
        <taxon>Actinomycetales</taxon>
        <taxon>Actinomycetaceae</taxon>
        <taxon>Gleimia</taxon>
    </lineage>
</organism>
<reference evidence="4 5" key="1">
    <citation type="submission" date="2013-05" db="EMBL/GenBank/DDBJ databases">
        <title>The Genome Sequence of Actinomyces europaeus ACS-120-V-COL10B.</title>
        <authorList>
            <consortium name="The Broad Institute Genomics Platform"/>
            <person name="Earl A."/>
            <person name="Ward D."/>
            <person name="Feldgarden M."/>
            <person name="Gevers D."/>
            <person name="Saerens B."/>
            <person name="Vaneechoutte M."/>
            <person name="Walker B."/>
            <person name="Young S."/>
            <person name="Zeng Q."/>
            <person name="Gargeya S."/>
            <person name="Fitzgerald M."/>
            <person name="Haas B."/>
            <person name="Abouelleil A."/>
            <person name="Allen A.W."/>
            <person name="Alvarado L."/>
            <person name="Arachchi H.M."/>
            <person name="Berlin A.M."/>
            <person name="Chapman S.B."/>
            <person name="Gainer-Dewar J."/>
            <person name="Goldberg J."/>
            <person name="Griggs A."/>
            <person name="Gujja S."/>
            <person name="Hansen M."/>
            <person name="Howarth C."/>
            <person name="Imamovic A."/>
            <person name="Ireland A."/>
            <person name="Larimer J."/>
            <person name="McCowan C."/>
            <person name="Murphy C."/>
            <person name="Pearson M."/>
            <person name="Poon T.W."/>
            <person name="Priest M."/>
            <person name="Roberts A."/>
            <person name="Saif S."/>
            <person name="Shea T."/>
            <person name="Sisk P."/>
            <person name="Sykes S."/>
            <person name="Wortman J."/>
            <person name="Nusbaum C."/>
            <person name="Birren B."/>
        </authorList>
    </citation>
    <scope>NUCLEOTIDE SEQUENCE [LARGE SCALE GENOMIC DNA]</scope>
    <source>
        <strain evidence="4 5">ACS-120-V-Col10b</strain>
    </source>
</reference>
<dbReference type="InterPro" id="IPR050313">
    <property type="entry name" value="Carb_Metab_HTH_regulators"/>
</dbReference>
<keyword evidence="1" id="KW-0805">Transcription regulation</keyword>
<evidence type="ECO:0000256" key="1">
    <source>
        <dbReference type="ARBA" id="ARBA00023015"/>
    </source>
</evidence>
<dbReference type="SMART" id="SM01134">
    <property type="entry name" value="DeoRC"/>
    <property type="match status" value="1"/>
</dbReference>
<gene>
    <name evidence="4" type="ORF">HMPREF9238_00615</name>
</gene>
<dbReference type="PANTHER" id="PTHR30363">
    <property type="entry name" value="HTH-TYPE TRANSCRIPTIONAL REGULATOR SRLR-RELATED"/>
    <property type="match status" value="1"/>
</dbReference>
<dbReference type="Pfam" id="PF00455">
    <property type="entry name" value="DeoRC"/>
    <property type="match status" value="1"/>
</dbReference>
<dbReference type="PROSITE" id="PS51000">
    <property type="entry name" value="HTH_DEOR_2"/>
    <property type="match status" value="1"/>
</dbReference>
<dbReference type="GO" id="GO:0003700">
    <property type="term" value="F:DNA-binding transcription factor activity"/>
    <property type="evidence" value="ECO:0007669"/>
    <property type="project" value="InterPro"/>
</dbReference>
<dbReference type="Gene3D" id="3.40.50.1360">
    <property type="match status" value="1"/>
</dbReference>
<dbReference type="RefSeq" id="WP_016443972.1">
    <property type="nucleotide sequence ID" value="NZ_KE150266.1"/>
</dbReference>
<dbReference type="InterPro" id="IPR014036">
    <property type="entry name" value="DeoR-like_C"/>
</dbReference>
<dbReference type="InterPro" id="IPR036388">
    <property type="entry name" value="WH-like_DNA-bd_sf"/>
</dbReference>
<keyword evidence="5" id="KW-1185">Reference proteome</keyword>
<dbReference type="PANTHER" id="PTHR30363:SF44">
    <property type="entry name" value="AGA OPERON TRANSCRIPTIONAL REPRESSOR-RELATED"/>
    <property type="match status" value="1"/>
</dbReference>
<feature type="domain" description="HTH deoR-type" evidence="3">
    <location>
        <begin position="9"/>
        <end position="64"/>
    </location>
</feature>
<dbReference type="SMART" id="SM00420">
    <property type="entry name" value="HTH_DEOR"/>
    <property type="match status" value="1"/>
</dbReference>
<dbReference type="InterPro" id="IPR001034">
    <property type="entry name" value="DeoR_HTH"/>
</dbReference>
<dbReference type="EMBL" id="AGWN01000001">
    <property type="protein sequence ID" value="EPD30860.1"/>
    <property type="molecule type" value="Genomic_DNA"/>
</dbReference>
<evidence type="ECO:0000259" key="3">
    <source>
        <dbReference type="PROSITE" id="PS51000"/>
    </source>
</evidence>
<dbReference type="InterPro" id="IPR037171">
    <property type="entry name" value="NagB/RpiA_transferase-like"/>
</dbReference>
<sequence length="259" mass="28604">MDKRGIHGPKARRNSILSYLLSHGNSTVEQLAELLSVSQMTVYRDVAELESLQLVQRRNGMISPAASSLSESAAHLRQQSNRTQKKRLATAVLKHMTRGMSLLVDDSTSNISLVEDLSEVTPVTVVTNAEFIAKIVRTQEDAKLILVGGEYEPWADSYFGDITVKSLDQLRVDLCVMSATALTTTHAFHPDQRVADVKRQMLASANKKILVADSSKFAKNALYKVGPLTDFDLVITDSETPKPVLEQLVDQDILVEVVR</sequence>
<dbReference type="SUPFAM" id="SSF46785">
    <property type="entry name" value="Winged helix' DNA-binding domain"/>
    <property type="match status" value="1"/>
</dbReference>
<comment type="caution">
    <text evidence="4">The sequence shown here is derived from an EMBL/GenBank/DDBJ whole genome shotgun (WGS) entry which is preliminary data.</text>
</comment>
<proteinExistence type="predicted"/>